<dbReference type="Pfam" id="PF00270">
    <property type="entry name" value="DEAD"/>
    <property type="match status" value="1"/>
</dbReference>
<dbReference type="SUPFAM" id="SSF52540">
    <property type="entry name" value="P-loop containing nucleoside triphosphate hydrolases"/>
    <property type="match status" value="1"/>
</dbReference>
<evidence type="ECO:0000259" key="9">
    <source>
        <dbReference type="PROSITE" id="PS51195"/>
    </source>
</evidence>
<dbReference type="SMART" id="SM00487">
    <property type="entry name" value="DEXDc"/>
    <property type="match status" value="1"/>
</dbReference>
<dbReference type="Pfam" id="PF00271">
    <property type="entry name" value="Helicase_C"/>
    <property type="match status" value="1"/>
</dbReference>
<keyword evidence="4" id="KW-0067">ATP-binding</keyword>
<dbReference type="GO" id="GO:0003724">
    <property type="term" value="F:RNA helicase activity"/>
    <property type="evidence" value="ECO:0007669"/>
    <property type="project" value="InterPro"/>
</dbReference>
<dbReference type="InterPro" id="IPR044742">
    <property type="entry name" value="DEAD/DEAH_RhlB"/>
</dbReference>
<dbReference type="GO" id="GO:0005840">
    <property type="term" value="C:ribosome"/>
    <property type="evidence" value="ECO:0007669"/>
    <property type="project" value="TreeGrafter"/>
</dbReference>
<dbReference type="AlphaFoldDB" id="A0A133N3S2"/>
<dbReference type="PROSITE" id="PS51195">
    <property type="entry name" value="Q_MOTIF"/>
    <property type="match status" value="1"/>
</dbReference>
<protein>
    <submittedName>
        <fullName evidence="10">DEAD/DEAH box helicase</fullName>
    </submittedName>
</protein>
<dbReference type="PROSITE" id="PS51192">
    <property type="entry name" value="HELICASE_ATP_BIND_1"/>
    <property type="match status" value="1"/>
</dbReference>
<dbReference type="PROSITE" id="PS51194">
    <property type="entry name" value="HELICASE_CTER"/>
    <property type="match status" value="1"/>
</dbReference>
<dbReference type="EMBL" id="LRPU01000094">
    <property type="protein sequence ID" value="KXA10960.1"/>
    <property type="molecule type" value="Genomic_DNA"/>
</dbReference>
<dbReference type="InterPro" id="IPR014014">
    <property type="entry name" value="RNA_helicase_DEAD_Q_motif"/>
</dbReference>
<dbReference type="Proteomes" id="UP000070646">
    <property type="component" value="Unassembled WGS sequence"/>
</dbReference>
<dbReference type="GO" id="GO:0009409">
    <property type="term" value="P:response to cold"/>
    <property type="evidence" value="ECO:0007669"/>
    <property type="project" value="TreeGrafter"/>
</dbReference>
<evidence type="ECO:0000256" key="3">
    <source>
        <dbReference type="ARBA" id="ARBA00022806"/>
    </source>
</evidence>
<evidence type="ECO:0000259" key="8">
    <source>
        <dbReference type="PROSITE" id="PS51194"/>
    </source>
</evidence>
<evidence type="ECO:0000256" key="1">
    <source>
        <dbReference type="ARBA" id="ARBA00022741"/>
    </source>
</evidence>
<dbReference type="GO" id="GO:0016787">
    <property type="term" value="F:hydrolase activity"/>
    <property type="evidence" value="ECO:0007669"/>
    <property type="project" value="UniProtKB-KW"/>
</dbReference>
<dbReference type="PATRIC" id="fig|1502.174.peg.1964"/>
<name>A0A133N3S2_CLOPF</name>
<dbReference type="Gene3D" id="3.40.50.300">
    <property type="entry name" value="P-loop containing nucleotide triphosphate hydrolases"/>
    <property type="match status" value="2"/>
</dbReference>
<dbReference type="PANTHER" id="PTHR47963:SF7">
    <property type="entry name" value="ATP-DEPENDENT RNA HELICASE YFML-RELATED"/>
    <property type="match status" value="1"/>
</dbReference>
<dbReference type="InterPro" id="IPR011545">
    <property type="entry name" value="DEAD/DEAH_box_helicase_dom"/>
</dbReference>
<evidence type="ECO:0000256" key="2">
    <source>
        <dbReference type="ARBA" id="ARBA00022801"/>
    </source>
</evidence>
<feature type="domain" description="Helicase C-terminal" evidence="8">
    <location>
        <begin position="234"/>
        <end position="384"/>
    </location>
</feature>
<dbReference type="GO" id="GO:0005829">
    <property type="term" value="C:cytosol"/>
    <property type="evidence" value="ECO:0007669"/>
    <property type="project" value="TreeGrafter"/>
</dbReference>
<keyword evidence="3 10" id="KW-0347">Helicase</keyword>
<evidence type="ECO:0000256" key="5">
    <source>
        <dbReference type="PROSITE-ProRule" id="PRU00552"/>
    </source>
</evidence>
<dbReference type="InterPro" id="IPR001650">
    <property type="entry name" value="Helicase_C-like"/>
</dbReference>
<sequence>MLMDKFSKLGLSEEVAKSLVGLGIEEPTDIQEKAIPEILNGKNVIGKAETGTGKTLAYLLPIIEKIDDSKNEMQAIILSPTHELGVQINNVLNDLKRGLGKKITSTTLVGSGNIKRQMEKLKNKPHILVGTTGRILELINKKKITTNTIKTIVIDEGDKLLDFINIKDVKSVVKSCPRDTQKLIFSATMNEKALETADELIGTSELIQAKAANKVNENIEHGYFQVELRDKIDFLRKLIHAIGNEKKIIVFINNSYNVHNVIQKLKYNKIEAVSLHGSDNKMERKKALQDFRSGKVKVLITSDVSARGLDIKGATHIVNLDIPMNSQNYLHRVGRVGRAGEKGFAYSLADYKEEKIIVKCERQLKIKIPRVYLYEGKIHETEVKKVPSNKNNSKKKSNLPKKVYKKR</sequence>
<feature type="compositionally biased region" description="Basic residues" evidence="6">
    <location>
        <begin position="392"/>
        <end position="407"/>
    </location>
</feature>
<dbReference type="CDD" id="cd00268">
    <property type="entry name" value="DEADc"/>
    <property type="match status" value="1"/>
</dbReference>
<dbReference type="InterPro" id="IPR050547">
    <property type="entry name" value="DEAD_box_RNA_helicases"/>
</dbReference>
<evidence type="ECO:0000256" key="4">
    <source>
        <dbReference type="ARBA" id="ARBA00022840"/>
    </source>
</evidence>
<dbReference type="SMART" id="SM00490">
    <property type="entry name" value="HELICc"/>
    <property type="match status" value="1"/>
</dbReference>
<feature type="domain" description="DEAD-box RNA helicase Q" evidence="9">
    <location>
        <begin position="4"/>
        <end position="32"/>
    </location>
</feature>
<feature type="region of interest" description="Disordered" evidence="6">
    <location>
        <begin position="384"/>
        <end position="407"/>
    </location>
</feature>
<gene>
    <name evidence="10" type="ORF">HMPREF3222_01950</name>
</gene>
<proteinExistence type="predicted"/>
<accession>A0A133N3S2</accession>
<feature type="domain" description="Helicase ATP-binding" evidence="7">
    <location>
        <begin position="35"/>
        <end position="207"/>
    </location>
</feature>
<evidence type="ECO:0000259" key="7">
    <source>
        <dbReference type="PROSITE" id="PS51192"/>
    </source>
</evidence>
<feature type="short sequence motif" description="Q motif" evidence="5">
    <location>
        <begin position="4"/>
        <end position="32"/>
    </location>
</feature>
<dbReference type="PANTHER" id="PTHR47963">
    <property type="entry name" value="DEAD-BOX ATP-DEPENDENT RNA HELICASE 47, MITOCHONDRIAL"/>
    <property type="match status" value="1"/>
</dbReference>
<keyword evidence="1" id="KW-0547">Nucleotide-binding</keyword>
<reference evidence="10 11" key="1">
    <citation type="submission" date="2016-01" db="EMBL/GenBank/DDBJ databases">
        <authorList>
            <person name="Oliw E.H."/>
        </authorList>
    </citation>
    <scope>NUCLEOTIDE SEQUENCE [LARGE SCALE GENOMIC DNA]</scope>
    <source>
        <strain evidence="10 11">MJR7757A</strain>
    </source>
</reference>
<dbReference type="CDD" id="cd18787">
    <property type="entry name" value="SF2_C_DEAD"/>
    <property type="match status" value="1"/>
</dbReference>
<evidence type="ECO:0000256" key="6">
    <source>
        <dbReference type="SAM" id="MobiDB-lite"/>
    </source>
</evidence>
<evidence type="ECO:0000313" key="11">
    <source>
        <dbReference type="Proteomes" id="UP000070646"/>
    </source>
</evidence>
<dbReference type="InterPro" id="IPR014001">
    <property type="entry name" value="Helicase_ATP-bd"/>
</dbReference>
<dbReference type="InterPro" id="IPR027417">
    <property type="entry name" value="P-loop_NTPase"/>
</dbReference>
<evidence type="ECO:0000313" key="10">
    <source>
        <dbReference type="EMBL" id="KXA10960.1"/>
    </source>
</evidence>
<dbReference type="GO" id="GO:0033592">
    <property type="term" value="F:RNA strand annealing activity"/>
    <property type="evidence" value="ECO:0007669"/>
    <property type="project" value="TreeGrafter"/>
</dbReference>
<keyword evidence="2" id="KW-0378">Hydrolase</keyword>
<organism evidence="10 11">
    <name type="scientific">Clostridium perfringens</name>
    <dbReference type="NCBI Taxonomy" id="1502"/>
    <lineage>
        <taxon>Bacteria</taxon>
        <taxon>Bacillati</taxon>
        <taxon>Bacillota</taxon>
        <taxon>Clostridia</taxon>
        <taxon>Eubacteriales</taxon>
        <taxon>Clostridiaceae</taxon>
        <taxon>Clostridium</taxon>
    </lineage>
</organism>
<comment type="caution">
    <text evidence="10">The sequence shown here is derived from an EMBL/GenBank/DDBJ whole genome shotgun (WGS) entry which is preliminary data.</text>
</comment>
<dbReference type="GO" id="GO:0005524">
    <property type="term" value="F:ATP binding"/>
    <property type="evidence" value="ECO:0007669"/>
    <property type="project" value="UniProtKB-KW"/>
</dbReference>